<dbReference type="RefSeq" id="WP_028497744.1">
    <property type="nucleotide sequence ID" value="NZ_CALFSO010000111.1"/>
</dbReference>
<accession>A0A2S0PAU2</accession>
<keyword evidence="3" id="KW-1185">Reference proteome</keyword>
<feature type="transmembrane region" description="Helical" evidence="1">
    <location>
        <begin position="21"/>
        <end position="41"/>
    </location>
</feature>
<evidence type="ECO:0000313" key="2">
    <source>
        <dbReference type="EMBL" id="AVY94514.1"/>
    </source>
</evidence>
<dbReference type="EMBL" id="CP028519">
    <property type="protein sequence ID" value="AVY94514.1"/>
    <property type="molecule type" value="Genomic_DNA"/>
</dbReference>
<keyword evidence="1" id="KW-0812">Transmembrane</keyword>
<dbReference type="OrthoDB" id="9135846at2"/>
<feature type="transmembrane region" description="Helical" evidence="1">
    <location>
        <begin position="89"/>
        <end position="110"/>
    </location>
</feature>
<dbReference type="AlphaFoldDB" id="A0A2S0PAU2"/>
<reference evidence="2 3" key="1">
    <citation type="submission" date="2018-04" db="EMBL/GenBank/DDBJ databases">
        <title>Denitrifier Microvirgula.</title>
        <authorList>
            <person name="Anderson E."/>
            <person name="Jang J."/>
            <person name="Ishii S."/>
        </authorList>
    </citation>
    <scope>NUCLEOTIDE SEQUENCE [LARGE SCALE GENOMIC DNA]</scope>
    <source>
        <strain evidence="2 3">BE2.4</strain>
    </source>
</reference>
<gene>
    <name evidence="2" type="ORF">DAI18_11000</name>
</gene>
<evidence type="ECO:0008006" key="4">
    <source>
        <dbReference type="Google" id="ProtNLM"/>
    </source>
</evidence>
<dbReference type="Proteomes" id="UP000244173">
    <property type="component" value="Chromosome"/>
</dbReference>
<dbReference type="STRING" id="1122240.GCA_000620105_00232"/>
<organism evidence="2 3">
    <name type="scientific">Microvirgula aerodenitrificans</name>
    <dbReference type="NCBI Taxonomy" id="57480"/>
    <lineage>
        <taxon>Bacteria</taxon>
        <taxon>Pseudomonadati</taxon>
        <taxon>Pseudomonadota</taxon>
        <taxon>Betaproteobacteria</taxon>
        <taxon>Neisseriales</taxon>
        <taxon>Aquaspirillaceae</taxon>
        <taxon>Microvirgula</taxon>
    </lineage>
</organism>
<name>A0A2S0PAU2_9NEIS</name>
<proteinExistence type="predicted"/>
<sequence length="201" mass="21542">MRLIDDALELARFRIWTLEAYQYPFWQSALLLTLVGITSAASNEAVGFVAGAGTRMLFFIILTWAETLLFMVFIGGWMKHAGWERPAPLFGLIVLTYAPQLLTPLTSWLPPDVSQGLNFALSVYSILLLMRSLTLISGLSRGRVIAGILLFAPVSILVMSLMLSVGVSAGWIDLPADMAASVSSSSSSGDDGGSADDAALP</sequence>
<dbReference type="KEGG" id="maer:DAI18_11000"/>
<keyword evidence="1" id="KW-1133">Transmembrane helix</keyword>
<evidence type="ECO:0000256" key="1">
    <source>
        <dbReference type="SAM" id="Phobius"/>
    </source>
</evidence>
<keyword evidence="1" id="KW-0472">Membrane</keyword>
<protein>
    <recommendedName>
        <fullName evidence="4">Yip1 domain-containing protein</fullName>
    </recommendedName>
</protein>
<feature type="transmembrane region" description="Helical" evidence="1">
    <location>
        <begin position="148"/>
        <end position="172"/>
    </location>
</feature>
<feature type="transmembrane region" description="Helical" evidence="1">
    <location>
        <begin position="56"/>
        <end position="77"/>
    </location>
</feature>
<evidence type="ECO:0000313" key="3">
    <source>
        <dbReference type="Proteomes" id="UP000244173"/>
    </source>
</evidence>
<feature type="transmembrane region" description="Helical" evidence="1">
    <location>
        <begin position="116"/>
        <end position="136"/>
    </location>
</feature>